<sequence length="367" mass="39417">MKFKIPPSNHGNPDPDPLESRIPIPGPEVISEEKVKAQLKPSILSRGIKIFLAIGVGAAVVILAFTVTGKTLEGLKDLEWYWLVTTGLLWLIATAADGARLSVLARAAGYKMGIIRSAEVILVGYFMAAVTPFQVGGLPLQLYSMNKLGINPGKASAMLLMRGILFYVMIIAAAPFVATNLGVSSVLLKVLSVYIGIILTVGGIFIVLVLVFPRVMKRWGNKLKAHPNPGRFRRLLTRTFSEFDNFTAGLKLYLRGRNLGYIAVTIGLTVAYALAYFGMSASLLAGLGVLAARNTLRVIGINLVLVSVLLYIPTPGASGVAEAGAAALYAMFCPKEMLGIFVVLWRLFSFYIGAFVGGVVAFKHVSK</sequence>
<keyword evidence="5 7" id="KW-0472">Membrane</keyword>
<feature type="transmembrane region" description="Helical" evidence="7">
    <location>
        <begin position="259"/>
        <end position="291"/>
    </location>
</feature>
<dbReference type="Pfam" id="PF03706">
    <property type="entry name" value="LPG_synthase_TM"/>
    <property type="match status" value="1"/>
</dbReference>
<feature type="transmembrane region" description="Helical" evidence="7">
    <location>
        <begin position="120"/>
        <end position="144"/>
    </location>
</feature>
<accession>A0A235BVR3</accession>
<keyword evidence="3 7" id="KW-0812">Transmembrane</keyword>
<evidence type="ECO:0000256" key="3">
    <source>
        <dbReference type="ARBA" id="ARBA00022692"/>
    </source>
</evidence>
<evidence type="ECO:0000256" key="7">
    <source>
        <dbReference type="SAM" id="Phobius"/>
    </source>
</evidence>
<proteinExistence type="predicted"/>
<dbReference type="PANTHER" id="PTHR37693:SF1">
    <property type="entry name" value="INTEGRAL MEMBRANE PROTEIN"/>
    <property type="match status" value="1"/>
</dbReference>
<evidence type="ECO:0000313" key="9">
    <source>
        <dbReference type="Proteomes" id="UP000215559"/>
    </source>
</evidence>
<gene>
    <name evidence="8" type="ORF">CH330_05280</name>
</gene>
<organism evidence="8 9">
    <name type="scientific">candidate division WOR-3 bacterium JGI_Cruoil_03_51_56</name>
    <dbReference type="NCBI Taxonomy" id="1973747"/>
    <lineage>
        <taxon>Bacteria</taxon>
        <taxon>Bacteria division WOR-3</taxon>
    </lineage>
</organism>
<reference evidence="8 9" key="1">
    <citation type="submission" date="2017-07" db="EMBL/GenBank/DDBJ databases">
        <title>Recovery of genomes from metagenomes via a dereplication, aggregation, and scoring strategy.</title>
        <authorList>
            <person name="Sieber C.M."/>
            <person name="Probst A.J."/>
            <person name="Sharrar A."/>
            <person name="Thomas B.C."/>
            <person name="Hess M."/>
            <person name="Tringe S.G."/>
            <person name="Banfield J.F."/>
        </authorList>
    </citation>
    <scope>NUCLEOTIDE SEQUENCE [LARGE SCALE GENOMIC DNA]</scope>
    <source>
        <strain evidence="8">JGI_Cruoil_03_51_56</strain>
    </source>
</reference>
<keyword evidence="2" id="KW-1003">Cell membrane</keyword>
<feature type="transmembrane region" description="Helical" evidence="7">
    <location>
        <begin position="303"/>
        <end position="332"/>
    </location>
</feature>
<dbReference type="GO" id="GO:0005886">
    <property type="term" value="C:plasma membrane"/>
    <property type="evidence" value="ECO:0007669"/>
    <property type="project" value="UniProtKB-SubCell"/>
</dbReference>
<evidence type="ECO:0000256" key="5">
    <source>
        <dbReference type="ARBA" id="ARBA00023136"/>
    </source>
</evidence>
<evidence type="ECO:0000256" key="4">
    <source>
        <dbReference type="ARBA" id="ARBA00022989"/>
    </source>
</evidence>
<dbReference type="EMBL" id="NOZP01000090">
    <property type="protein sequence ID" value="OYD15645.1"/>
    <property type="molecule type" value="Genomic_DNA"/>
</dbReference>
<evidence type="ECO:0000313" key="8">
    <source>
        <dbReference type="EMBL" id="OYD15645.1"/>
    </source>
</evidence>
<keyword evidence="4 7" id="KW-1133">Transmembrane helix</keyword>
<dbReference type="NCBIfam" id="TIGR00374">
    <property type="entry name" value="flippase-like domain"/>
    <property type="match status" value="1"/>
</dbReference>
<feature type="transmembrane region" description="Helical" evidence="7">
    <location>
        <begin position="80"/>
        <end position="99"/>
    </location>
</feature>
<feature type="region of interest" description="Disordered" evidence="6">
    <location>
        <begin position="1"/>
        <end position="23"/>
    </location>
</feature>
<dbReference type="PANTHER" id="PTHR37693">
    <property type="entry name" value="PHOSPHATIDYLGLYCEROL LYSYLTRANSFERASE"/>
    <property type="match status" value="1"/>
</dbReference>
<feature type="transmembrane region" description="Helical" evidence="7">
    <location>
        <begin position="190"/>
        <end position="212"/>
    </location>
</feature>
<evidence type="ECO:0000256" key="6">
    <source>
        <dbReference type="SAM" id="MobiDB-lite"/>
    </source>
</evidence>
<dbReference type="AlphaFoldDB" id="A0A235BVR3"/>
<evidence type="ECO:0000256" key="2">
    <source>
        <dbReference type="ARBA" id="ARBA00022475"/>
    </source>
</evidence>
<evidence type="ECO:0000256" key="1">
    <source>
        <dbReference type="ARBA" id="ARBA00004651"/>
    </source>
</evidence>
<comment type="subcellular location">
    <subcellularLocation>
        <location evidence="1">Cell membrane</location>
        <topology evidence="1">Multi-pass membrane protein</topology>
    </subcellularLocation>
</comment>
<comment type="caution">
    <text evidence="8">The sequence shown here is derived from an EMBL/GenBank/DDBJ whole genome shotgun (WGS) entry which is preliminary data.</text>
</comment>
<name>A0A235BVR3_UNCW3</name>
<feature type="transmembrane region" description="Helical" evidence="7">
    <location>
        <begin position="338"/>
        <end position="362"/>
    </location>
</feature>
<protein>
    <recommendedName>
        <fullName evidence="10">TIGR00374 family protein</fullName>
    </recommendedName>
</protein>
<feature type="transmembrane region" description="Helical" evidence="7">
    <location>
        <begin position="50"/>
        <end position="68"/>
    </location>
</feature>
<dbReference type="InterPro" id="IPR022791">
    <property type="entry name" value="L-PG_synthase/AglD"/>
</dbReference>
<evidence type="ECO:0008006" key="10">
    <source>
        <dbReference type="Google" id="ProtNLM"/>
    </source>
</evidence>
<dbReference type="Proteomes" id="UP000215559">
    <property type="component" value="Unassembled WGS sequence"/>
</dbReference>
<feature type="transmembrane region" description="Helical" evidence="7">
    <location>
        <begin position="164"/>
        <end position="183"/>
    </location>
</feature>